<dbReference type="EMBL" id="CP002583">
    <property type="protein sequence ID" value="ADZ89811.1"/>
    <property type="molecule type" value="Genomic_DNA"/>
</dbReference>
<dbReference type="HOGENOM" id="CLU_062225_0_0_6"/>
<dbReference type="CDD" id="cd06170">
    <property type="entry name" value="LuxR_C_like"/>
    <property type="match status" value="1"/>
</dbReference>
<evidence type="ECO:0000313" key="3">
    <source>
        <dbReference type="Proteomes" id="UP000001062"/>
    </source>
</evidence>
<keyword evidence="3" id="KW-1185">Reference proteome</keyword>
<reference evidence="2 3" key="1">
    <citation type="journal article" date="2012" name="Stand. Genomic Sci.">
        <title>Complete genome sequence of the melanogenic marine bacterium Marinomonas mediterranea type strain (MMB-1(T)).</title>
        <authorList>
            <person name="Lucas-Elio P."/>
            <person name="Goodwin L."/>
            <person name="Woyke T."/>
            <person name="Pitluck S."/>
            <person name="Nolan M."/>
            <person name="Kyrpides N.C."/>
            <person name="Detter J.C."/>
            <person name="Copeland A."/>
            <person name="Teshima H."/>
            <person name="Bruce D."/>
            <person name="Detter C."/>
            <person name="Tapia R."/>
            <person name="Han S."/>
            <person name="Land M.L."/>
            <person name="Ivanova N."/>
            <person name="Mikhailova N."/>
            <person name="Johnston A.W."/>
            <person name="Sanchez-Amat A."/>
        </authorList>
    </citation>
    <scope>NUCLEOTIDE SEQUENCE [LARGE SCALE GENOMIC DNA]</scope>
    <source>
        <strain evidence="3">ATCC 700492 / JCM 21426 / NBRC 103028 / MMB-1</strain>
    </source>
</reference>
<accession>F2K096</accession>
<proteinExistence type="predicted"/>
<organism evidence="2 3">
    <name type="scientific">Marinomonas mediterranea (strain ATCC 700492 / JCM 21426 / NBRC 103028 / MMB-1)</name>
    <dbReference type="NCBI Taxonomy" id="717774"/>
    <lineage>
        <taxon>Bacteria</taxon>
        <taxon>Pseudomonadati</taxon>
        <taxon>Pseudomonadota</taxon>
        <taxon>Gammaproteobacteria</taxon>
        <taxon>Oceanospirillales</taxon>
        <taxon>Oceanospirillaceae</taxon>
        <taxon>Marinomonas</taxon>
    </lineage>
</organism>
<evidence type="ECO:0000313" key="2">
    <source>
        <dbReference type="EMBL" id="ADZ89811.1"/>
    </source>
</evidence>
<evidence type="ECO:0000259" key="1">
    <source>
        <dbReference type="SMART" id="SM00421"/>
    </source>
</evidence>
<gene>
    <name evidence="2" type="ordered locus">Marme_0515</name>
</gene>
<dbReference type="SUPFAM" id="SSF46894">
    <property type="entry name" value="C-terminal effector domain of the bipartite response regulators"/>
    <property type="match status" value="1"/>
</dbReference>
<dbReference type="InterPro" id="IPR016032">
    <property type="entry name" value="Sig_transdc_resp-reg_C-effctor"/>
</dbReference>
<dbReference type="PATRIC" id="fig|717774.3.peg.530"/>
<dbReference type="InterPro" id="IPR000792">
    <property type="entry name" value="Tscrpt_reg_LuxR_C"/>
</dbReference>
<dbReference type="Proteomes" id="UP000001062">
    <property type="component" value="Chromosome"/>
</dbReference>
<dbReference type="eggNOG" id="COG2771">
    <property type="taxonomic scope" value="Bacteria"/>
</dbReference>
<dbReference type="SMART" id="SM00421">
    <property type="entry name" value="HTH_LUXR"/>
    <property type="match status" value="1"/>
</dbReference>
<sequence>MDIEIVDAVSALYSTINAPKRNEETYDRLAYVFGAAGVTQYSESNQSFNLQISSSVYKHYGAEFAEYNKRYSQYESEGVNRLFEEGTYGWLTEQDAWPDEDNVLDREDFLFIRKKTGLAKTVGVNLSEPVGWKHAVIIHYPEIVKNIPKNLDKHIELLAPHIAKTVNLNSFLHGLYCKYQAVLSVLDGLCVAVCVCDYQGNIIVSNRLAQDILSMKDGVYLKNRKLCFSNTEQNAQFRDGTQKMADTSQGKGGLTGVSFFIERPSGKHPLYVEQSPIRDGCYEVENNLSGSIIYIIDTQSPPEIDVSVFASVISLTPSEAHISNMIFKGLKDRDMADYRGVSVETVRKQIKSILSKAQVNSRIELLIKAVSIRPPIL</sequence>
<dbReference type="KEGG" id="mme:Marme_0515"/>
<protein>
    <submittedName>
        <fullName evidence="2">Regulatory protein LuxR</fullName>
    </submittedName>
</protein>
<dbReference type="OrthoDB" id="5497412at2"/>
<dbReference type="RefSeq" id="WP_013659716.1">
    <property type="nucleotide sequence ID" value="NC_015276.1"/>
</dbReference>
<dbReference type="AlphaFoldDB" id="F2K096"/>
<name>F2K096_MARM1</name>
<dbReference type="GO" id="GO:0006355">
    <property type="term" value="P:regulation of DNA-templated transcription"/>
    <property type="evidence" value="ECO:0007669"/>
    <property type="project" value="InterPro"/>
</dbReference>
<dbReference type="GO" id="GO:0003677">
    <property type="term" value="F:DNA binding"/>
    <property type="evidence" value="ECO:0007669"/>
    <property type="project" value="InterPro"/>
</dbReference>
<dbReference type="STRING" id="717774.Marme_0515"/>
<dbReference type="Gene3D" id="1.10.10.10">
    <property type="entry name" value="Winged helix-like DNA-binding domain superfamily/Winged helix DNA-binding domain"/>
    <property type="match status" value="1"/>
</dbReference>
<feature type="domain" description="HTH luxR-type" evidence="1">
    <location>
        <begin position="312"/>
        <end position="369"/>
    </location>
</feature>
<dbReference type="InterPro" id="IPR036388">
    <property type="entry name" value="WH-like_DNA-bd_sf"/>
</dbReference>